<evidence type="ECO:0000256" key="1">
    <source>
        <dbReference type="SAM" id="Phobius"/>
    </source>
</evidence>
<feature type="transmembrane region" description="Helical" evidence="1">
    <location>
        <begin position="177"/>
        <end position="195"/>
    </location>
</feature>
<feature type="transmembrane region" description="Helical" evidence="1">
    <location>
        <begin position="147"/>
        <end position="171"/>
    </location>
</feature>
<evidence type="ECO:0000313" key="3">
    <source>
        <dbReference type="Proteomes" id="UP000294862"/>
    </source>
</evidence>
<feature type="transmembrane region" description="Helical" evidence="1">
    <location>
        <begin position="216"/>
        <end position="241"/>
    </location>
</feature>
<comment type="caution">
    <text evidence="2">The sequence shown here is derived from an EMBL/GenBank/DDBJ whole genome shotgun (WGS) entry which is preliminary data.</text>
</comment>
<evidence type="ECO:0000313" key="2">
    <source>
        <dbReference type="EMBL" id="TCO41114.1"/>
    </source>
</evidence>
<dbReference type="RefSeq" id="WP_131995662.1">
    <property type="nucleotide sequence ID" value="NZ_JACGXM010000012.1"/>
</dbReference>
<keyword evidence="1" id="KW-0812">Transmembrane</keyword>
<keyword evidence="1" id="KW-0472">Membrane</keyword>
<accession>A0A4R2I9L3</accession>
<dbReference type="AlphaFoldDB" id="A0A4R2I9L3"/>
<dbReference type="OrthoDB" id="9794512at2"/>
<feature type="transmembrane region" description="Helical" evidence="1">
    <location>
        <begin position="63"/>
        <end position="82"/>
    </location>
</feature>
<keyword evidence="3" id="KW-1185">Reference proteome</keyword>
<sequence>MSATWLIAGHEWRRLRAQPFAWTLAAIVLAFMAWQFLLALQAFVDLAPKLGGLKDAPGVTDLAAIPLLRSLSNLLLPLVPLVTMRAFAGERRAATLPLLLASGAGNLRIVLGKFAGAYGYVLALVVLVAAMPLALEVGTALDLGKIAAALLGLALFAAALTGIGVACSAWAAQPALAAAAAFAIAALLAVVDAGARLQGVANSGINYLALPTHLEPFFRGIVASVDIGYFVLVAAVALALATRRLDALRGSAD</sequence>
<proteinExistence type="predicted"/>
<organism evidence="2 3">
    <name type="scientific">Dokdonella fugitiva</name>
    <dbReference type="NCBI Taxonomy" id="328517"/>
    <lineage>
        <taxon>Bacteria</taxon>
        <taxon>Pseudomonadati</taxon>
        <taxon>Pseudomonadota</taxon>
        <taxon>Gammaproteobacteria</taxon>
        <taxon>Lysobacterales</taxon>
        <taxon>Rhodanobacteraceae</taxon>
        <taxon>Dokdonella</taxon>
    </lineage>
</organism>
<dbReference type="Proteomes" id="UP000294862">
    <property type="component" value="Unassembled WGS sequence"/>
</dbReference>
<name>A0A4R2I9L3_9GAMM</name>
<gene>
    <name evidence="2" type="ORF">EV148_10333</name>
</gene>
<feature type="transmembrane region" description="Helical" evidence="1">
    <location>
        <begin position="117"/>
        <end position="135"/>
    </location>
</feature>
<dbReference type="GO" id="GO:0140359">
    <property type="term" value="F:ABC-type transporter activity"/>
    <property type="evidence" value="ECO:0007669"/>
    <property type="project" value="InterPro"/>
</dbReference>
<dbReference type="EMBL" id="SLWQ01000003">
    <property type="protein sequence ID" value="TCO41114.1"/>
    <property type="molecule type" value="Genomic_DNA"/>
</dbReference>
<feature type="transmembrane region" description="Helical" evidence="1">
    <location>
        <begin position="20"/>
        <end position="43"/>
    </location>
</feature>
<protein>
    <submittedName>
        <fullName evidence="2">ABC-2 type transport system permease protein</fullName>
    </submittedName>
</protein>
<reference evidence="2 3" key="1">
    <citation type="journal article" date="2015" name="Stand. Genomic Sci.">
        <title>Genomic Encyclopedia of Bacterial and Archaeal Type Strains, Phase III: the genomes of soil and plant-associated and newly described type strains.</title>
        <authorList>
            <person name="Whitman W.B."/>
            <person name="Woyke T."/>
            <person name="Klenk H.P."/>
            <person name="Zhou Y."/>
            <person name="Lilburn T.G."/>
            <person name="Beck B.J."/>
            <person name="De Vos P."/>
            <person name="Vandamme P."/>
            <person name="Eisen J.A."/>
            <person name="Garrity G."/>
            <person name="Hugenholtz P."/>
            <person name="Kyrpides N.C."/>
        </authorList>
    </citation>
    <scope>NUCLEOTIDE SEQUENCE [LARGE SCALE GENOMIC DNA]</scope>
    <source>
        <strain evidence="2 3">A3</strain>
    </source>
</reference>
<keyword evidence="1" id="KW-1133">Transmembrane helix</keyword>
<dbReference type="GO" id="GO:0005886">
    <property type="term" value="C:plasma membrane"/>
    <property type="evidence" value="ECO:0007669"/>
    <property type="project" value="UniProtKB-SubCell"/>
</dbReference>